<protein>
    <submittedName>
        <fullName evidence="1">1188_t:CDS:1</fullName>
    </submittedName>
</protein>
<keyword evidence="2" id="KW-1185">Reference proteome</keyword>
<dbReference type="Proteomes" id="UP000789702">
    <property type="component" value="Unassembled WGS sequence"/>
</dbReference>
<evidence type="ECO:0000313" key="1">
    <source>
        <dbReference type="EMBL" id="CAG8572713.1"/>
    </source>
</evidence>
<organism evidence="1 2">
    <name type="scientific">Dentiscutata heterogama</name>
    <dbReference type="NCBI Taxonomy" id="1316150"/>
    <lineage>
        <taxon>Eukaryota</taxon>
        <taxon>Fungi</taxon>
        <taxon>Fungi incertae sedis</taxon>
        <taxon>Mucoromycota</taxon>
        <taxon>Glomeromycotina</taxon>
        <taxon>Glomeromycetes</taxon>
        <taxon>Diversisporales</taxon>
        <taxon>Gigasporaceae</taxon>
        <taxon>Dentiscutata</taxon>
    </lineage>
</organism>
<accession>A0ACA9M6E8</accession>
<reference evidence="1" key="1">
    <citation type="submission" date="2021-06" db="EMBL/GenBank/DDBJ databases">
        <authorList>
            <person name="Kallberg Y."/>
            <person name="Tangrot J."/>
            <person name="Rosling A."/>
        </authorList>
    </citation>
    <scope>NUCLEOTIDE SEQUENCE</scope>
    <source>
        <strain evidence="1">IL203A</strain>
    </source>
</reference>
<comment type="caution">
    <text evidence="1">The sequence shown here is derived from an EMBL/GenBank/DDBJ whole genome shotgun (WGS) entry which is preliminary data.</text>
</comment>
<name>A0ACA9M6E8_9GLOM</name>
<evidence type="ECO:0000313" key="2">
    <source>
        <dbReference type="Proteomes" id="UP000789702"/>
    </source>
</evidence>
<gene>
    <name evidence="1" type="ORF">DHETER_LOCUS6133</name>
</gene>
<dbReference type="EMBL" id="CAJVPU010007434">
    <property type="protein sequence ID" value="CAG8572713.1"/>
    <property type="molecule type" value="Genomic_DNA"/>
</dbReference>
<sequence>MAEKYKDVKLRRKSNDNTNNDTNSERKHFPLNKNRIINAV</sequence>
<proteinExistence type="predicted"/>